<keyword evidence="4" id="KW-1185">Reference proteome</keyword>
<reference evidence="3 4" key="1">
    <citation type="submission" date="2020-08" db="EMBL/GenBank/DDBJ databases">
        <title>Sequencing the genomes of 1000 actinobacteria strains.</title>
        <authorList>
            <person name="Klenk H.-P."/>
        </authorList>
    </citation>
    <scope>NUCLEOTIDE SEQUENCE [LARGE SCALE GENOMIC DNA]</scope>
    <source>
        <strain evidence="3 4">DSM 45790</strain>
    </source>
</reference>
<sequence>MSDPTGASAPRPEPGSAEAAERLAGAGPADLLTVARSDAVLSGDLAAPALRTTHDMGAVCRVWTPDGSGFGEAALPWQGMATVGAGRRLAQALARCRHPVRPAPPGERPGFAGGSVAGFEEEPCDPAAIREAWAVVTGTLSGLLGDRLHRVVLGHRTLRRVYVDSLGAAAAERVELAWCTVSAKTGGLSLTRTWVGPSPAAMRRALDGRLPEPLSDLLAPEPVGEGCAVSPWATAQLLQVLAGQLTGGEGPLAASAGVPGFGAGPGDGRVSVLDHASWGFADRLFDDEGVPARPAVLLAHGRPADGIVDLRGAARTGARPMGHAARPRWDDPVEAWPRCLEFADLAERRGSGTPLRLLELRGRAVGHDTASGSLRLTGLLAREDGAIRPVSMTTRVDAVLRGIARHPDSAPVTVPLPKGVARAATLTVDPGEWNMT</sequence>
<dbReference type="RefSeq" id="WP_184611624.1">
    <property type="nucleotide sequence ID" value="NZ_JACHBR010000001.1"/>
</dbReference>
<name>A0A7W8Z479_9ACTN</name>
<feature type="region of interest" description="Disordered" evidence="1">
    <location>
        <begin position="1"/>
        <end position="22"/>
    </location>
</feature>
<dbReference type="AlphaFoldDB" id="A0A7W8Z479"/>
<dbReference type="InterPro" id="IPR036059">
    <property type="entry name" value="TldD/PmbA_sf"/>
</dbReference>
<feature type="domain" description="Metalloprotease TldD/E C-terminal" evidence="2">
    <location>
        <begin position="269"/>
        <end position="387"/>
    </location>
</feature>
<dbReference type="GO" id="GO:0008237">
    <property type="term" value="F:metallopeptidase activity"/>
    <property type="evidence" value="ECO:0007669"/>
    <property type="project" value="InterPro"/>
</dbReference>
<protein>
    <recommendedName>
        <fullName evidence="2">Metalloprotease TldD/E C-terminal domain-containing protein</fullName>
    </recommendedName>
</protein>
<dbReference type="GO" id="GO:0006508">
    <property type="term" value="P:proteolysis"/>
    <property type="evidence" value="ECO:0007669"/>
    <property type="project" value="InterPro"/>
</dbReference>
<evidence type="ECO:0000313" key="3">
    <source>
        <dbReference type="EMBL" id="MBB5627164.1"/>
    </source>
</evidence>
<proteinExistence type="predicted"/>
<evidence type="ECO:0000259" key="2">
    <source>
        <dbReference type="Pfam" id="PF19289"/>
    </source>
</evidence>
<dbReference type="Proteomes" id="UP000588112">
    <property type="component" value="Unassembled WGS sequence"/>
</dbReference>
<accession>A0A7W8Z479</accession>
<gene>
    <name evidence="3" type="ORF">BJ981_002863</name>
</gene>
<evidence type="ECO:0000313" key="4">
    <source>
        <dbReference type="Proteomes" id="UP000588112"/>
    </source>
</evidence>
<evidence type="ECO:0000256" key="1">
    <source>
        <dbReference type="SAM" id="MobiDB-lite"/>
    </source>
</evidence>
<dbReference type="SUPFAM" id="SSF111283">
    <property type="entry name" value="Putative modulator of DNA gyrase, PmbA/TldD"/>
    <property type="match status" value="1"/>
</dbReference>
<organism evidence="3 4">
    <name type="scientific">Sphaerisporangium krabiense</name>
    <dbReference type="NCBI Taxonomy" id="763782"/>
    <lineage>
        <taxon>Bacteria</taxon>
        <taxon>Bacillati</taxon>
        <taxon>Actinomycetota</taxon>
        <taxon>Actinomycetes</taxon>
        <taxon>Streptosporangiales</taxon>
        <taxon>Streptosporangiaceae</taxon>
        <taxon>Sphaerisporangium</taxon>
    </lineage>
</organism>
<dbReference type="Pfam" id="PF19289">
    <property type="entry name" value="PmbA_TldD_3rd"/>
    <property type="match status" value="1"/>
</dbReference>
<dbReference type="EMBL" id="JACHBR010000001">
    <property type="protein sequence ID" value="MBB5627164.1"/>
    <property type="molecule type" value="Genomic_DNA"/>
</dbReference>
<dbReference type="InterPro" id="IPR045569">
    <property type="entry name" value="Metalloprtase-TldD/E_C"/>
</dbReference>
<comment type="caution">
    <text evidence="3">The sequence shown here is derived from an EMBL/GenBank/DDBJ whole genome shotgun (WGS) entry which is preliminary data.</text>
</comment>